<proteinExistence type="predicted"/>
<evidence type="ECO:0000313" key="2">
    <source>
        <dbReference type="Proteomes" id="UP001055072"/>
    </source>
</evidence>
<gene>
    <name evidence="1" type="ORF">BDY19DRAFT_995581</name>
</gene>
<dbReference type="EMBL" id="MU274921">
    <property type="protein sequence ID" value="KAI0086839.1"/>
    <property type="molecule type" value="Genomic_DNA"/>
</dbReference>
<dbReference type="Proteomes" id="UP001055072">
    <property type="component" value="Unassembled WGS sequence"/>
</dbReference>
<evidence type="ECO:0000313" key="1">
    <source>
        <dbReference type="EMBL" id="KAI0086839.1"/>
    </source>
</evidence>
<accession>A0ACB8TXY6</accession>
<keyword evidence="2" id="KW-1185">Reference proteome</keyword>
<comment type="caution">
    <text evidence="1">The sequence shown here is derived from an EMBL/GenBank/DDBJ whole genome shotgun (WGS) entry which is preliminary data.</text>
</comment>
<sequence length="693" mass="79229">MSSTIHRDEFSTPVNKALSSTSYLSRSSAPKRDSLAAELERDPQLSTAKRRQHTQAFTSHMAFSSLERQVMALQIANKEMETKRREKEVECDRLRGDVQFLGEKEKAAREGLEHEQADRESEKRRLENTIRTQRVSTAELESKYEELQDAYSLQKRNSDHIIAEQQARNSDLERRVQMLEEELMEFKNIAASRSQSIEELQNHLNDLSMSQDEIAPRAADNENWAVVRDELHRQADHFRVVENENVKMKSELAILRKRQANAEILKEENRELKRKAQGAEEAREQATILEERVKFLEENLAKKAEEWAAGNSAPRSSRKLEIDLVRVSEERDSAVTTLRLRDKELADAKLRLSEEQATNETMTAELEQLKGEKDRQQLCVQPLKREVEFLNAMLASYQTEYATEDYSTVDQAVAERTQHLDSLFAQYKAAHDSQQGMIQYLGEDLLIVGDGRHRKELLDENETLKAALTKAEQSLEEAEAEAEELKQTLFELGGEIGGGRHVPPGVRVLSLRDNPAQQWADLSQAVVDRLKNEIEALLKRIQDLENSGAVSDAGPREELVPRESLEAVKRENEDLKDLLKQRDKRLLRLQQVFTAKSEEFRGAIASILGVKLTFYPNGQVRVTSQFDLNAAFVFQPAGRDEHMRMQLVAQGDGGPQDLPQLMHYWVEQEQCIPGFLASVTLECYEKSKNEHIS</sequence>
<organism evidence="1 2">
    <name type="scientific">Irpex rosettiformis</name>
    <dbReference type="NCBI Taxonomy" id="378272"/>
    <lineage>
        <taxon>Eukaryota</taxon>
        <taxon>Fungi</taxon>
        <taxon>Dikarya</taxon>
        <taxon>Basidiomycota</taxon>
        <taxon>Agaricomycotina</taxon>
        <taxon>Agaricomycetes</taxon>
        <taxon>Polyporales</taxon>
        <taxon>Irpicaceae</taxon>
        <taxon>Irpex</taxon>
    </lineage>
</organism>
<reference evidence="1" key="1">
    <citation type="journal article" date="2021" name="Environ. Microbiol.">
        <title>Gene family expansions and transcriptome signatures uncover fungal adaptations to wood decay.</title>
        <authorList>
            <person name="Hage H."/>
            <person name="Miyauchi S."/>
            <person name="Viragh M."/>
            <person name="Drula E."/>
            <person name="Min B."/>
            <person name="Chaduli D."/>
            <person name="Navarro D."/>
            <person name="Favel A."/>
            <person name="Norest M."/>
            <person name="Lesage-Meessen L."/>
            <person name="Balint B."/>
            <person name="Merenyi Z."/>
            <person name="de Eugenio L."/>
            <person name="Morin E."/>
            <person name="Martinez A.T."/>
            <person name="Baldrian P."/>
            <person name="Stursova M."/>
            <person name="Martinez M.J."/>
            <person name="Novotny C."/>
            <person name="Magnuson J.K."/>
            <person name="Spatafora J.W."/>
            <person name="Maurice S."/>
            <person name="Pangilinan J."/>
            <person name="Andreopoulos W."/>
            <person name="LaButti K."/>
            <person name="Hundley H."/>
            <person name="Na H."/>
            <person name="Kuo A."/>
            <person name="Barry K."/>
            <person name="Lipzen A."/>
            <person name="Henrissat B."/>
            <person name="Riley R."/>
            <person name="Ahrendt S."/>
            <person name="Nagy L.G."/>
            <person name="Grigoriev I.V."/>
            <person name="Martin F."/>
            <person name="Rosso M.N."/>
        </authorList>
    </citation>
    <scope>NUCLEOTIDE SEQUENCE</scope>
    <source>
        <strain evidence="1">CBS 384.51</strain>
    </source>
</reference>
<name>A0ACB8TXY6_9APHY</name>
<protein>
    <submittedName>
        <fullName evidence="1">Spindle assembly checkpoint component Mad1</fullName>
    </submittedName>
</protein>